<name>A0A0F8Z6H5_9ZZZZ</name>
<gene>
    <name evidence="1" type="ORF">LCGC14_3008810</name>
</gene>
<evidence type="ECO:0000313" key="1">
    <source>
        <dbReference type="EMBL" id="KKK61989.1"/>
    </source>
</evidence>
<dbReference type="EMBL" id="LAZR01062216">
    <property type="protein sequence ID" value="KKK61989.1"/>
    <property type="molecule type" value="Genomic_DNA"/>
</dbReference>
<dbReference type="AlphaFoldDB" id="A0A0F8Z6H5"/>
<organism evidence="1">
    <name type="scientific">marine sediment metagenome</name>
    <dbReference type="NCBI Taxonomy" id="412755"/>
    <lineage>
        <taxon>unclassified sequences</taxon>
        <taxon>metagenomes</taxon>
        <taxon>ecological metagenomes</taxon>
    </lineage>
</organism>
<feature type="non-terminal residue" evidence="1">
    <location>
        <position position="73"/>
    </location>
</feature>
<reference evidence="1" key="1">
    <citation type="journal article" date="2015" name="Nature">
        <title>Complex archaea that bridge the gap between prokaryotes and eukaryotes.</title>
        <authorList>
            <person name="Spang A."/>
            <person name="Saw J.H."/>
            <person name="Jorgensen S.L."/>
            <person name="Zaremba-Niedzwiedzka K."/>
            <person name="Martijn J."/>
            <person name="Lind A.E."/>
            <person name="van Eijk R."/>
            <person name="Schleper C."/>
            <person name="Guy L."/>
            <person name="Ettema T.J."/>
        </authorList>
    </citation>
    <scope>NUCLEOTIDE SEQUENCE</scope>
</reference>
<comment type="caution">
    <text evidence="1">The sequence shown here is derived from an EMBL/GenBank/DDBJ whole genome shotgun (WGS) entry which is preliminary data.</text>
</comment>
<sequence>MPTESENNKRVKDMLREVIAVMDACYTLIEKGQAICTEYLDSESGLSTAVKAMSKIMVAIDGPEPRGIMGEAQ</sequence>
<protein>
    <submittedName>
        <fullName evidence="1">Uncharacterized protein</fullName>
    </submittedName>
</protein>
<proteinExistence type="predicted"/>
<accession>A0A0F8Z6H5</accession>